<evidence type="ECO:0000313" key="18">
    <source>
        <dbReference type="Proteomes" id="UP000255367"/>
    </source>
</evidence>
<dbReference type="Pfam" id="PF05662">
    <property type="entry name" value="YadA_stalk"/>
    <property type="match status" value="6"/>
</dbReference>
<dbReference type="CDD" id="cd12820">
    <property type="entry name" value="LbR_YadA-like"/>
    <property type="match status" value="3"/>
</dbReference>
<feature type="region of interest" description="Disordered" evidence="12">
    <location>
        <begin position="2540"/>
        <end position="2600"/>
    </location>
</feature>
<evidence type="ECO:0000259" key="15">
    <source>
        <dbReference type="Pfam" id="PF05662"/>
    </source>
</evidence>
<evidence type="ECO:0000256" key="8">
    <source>
        <dbReference type="ARBA" id="ARBA00022927"/>
    </source>
</evidence>
<proteinExistence type="inferred from homology"/>
<dbReference type="InterPro" id="IPR005594">
    <property type="entry name" value="YadA_C"/>
</dbReference>
<feature type="domain" description="Trimeric autotransporter adhesin YadA-like stalk" evidence="15">
    <location>
        <begin position="2039"/>
        <end position="2062"/>
    </location>
</feature>
<feature type="domain" description="Trimeric autotransporter adhesin YadA-like head" evidence="14">
    <location>
        <begin position="776"/>
        <end position="801"/>
    </location>
</feature>
<evidence type="ECO:0000256" key="3">
    <source>
        <dbReference type="ARBA" id="ARBA00005848"/>
    </source>
</evidence>
<dbReference type="OrthoDB" id="2216692at2"/>
<feature type="domain" description="Trimeric autotransporter adhesin YadA-like stalk" evidence="15">
    <location>
        <begin position="2959"/>
        <end position="2995"/>
    </location>
</feature>
<feature type="domain" description="Trimeric autotransporter adhesin YadA-like head" evidence="14">
    <location>
        <begin position="1486"/>
        <end position="1510"/>
    </location>
</feature>
<keyword evidence="4" id="KW-0813">Transport</keyword>
<sequence>MNKHYKVIWSKVKHSYVVVSELAKSNGKAASTHIQSGRTLGVALSVLALCAGLSGGVSAATPYSSVNDYNGRLVGLDMLAKQGNASGDTAGGIGSTVVGLGTSVKTKTLFQGATATAVGMVNTIDGSTGGEFDGVANAVVGAANTTQNANATLIFGAGNLVTNSYGDVMIDPGALNPTDPISLTKALASAVKDSGGQMLVIGGANIVDNARFSSVTGVNNSLTGTSDNNSQYNFVSGAKNTVTESDNTYLIGTNNAVSGATGNALVGDYRSITGGSNNVILGSGESGKVLDTTVSNAVVAGYNANAAVADGVALGSNSVASVAAGVVGAAPSNTTVSDDDKKTATWTSTLGAVSVGSAGADGKAVGTRQITNVAAGTQDTDAVNVAQLNKVASLINTSSTGSGVEYVSIKGANATDTNKDNKGATELGSIAIGPNASNKGSYSLAVGYGANVVAGGSGQIAIGYNASTLNGSSTIAIGHEATAKDGIAIGYDSYSGTSTSLALGMLSKANKQSSVSVGYMAVSNDNGTALGTYAESYGWDSTALGSYARAYNGKSIASGYQAATYTGRSIALGTNATVYADRSQSLSLEDYEKLSEAEKTKYALDPRTTGEQVETKYNKIGGDTFGTAIGYEAEVFADSGLALGHLAKSYAEAATAIGKFADAGKGDSVALGSKSKVDTEAGAVGYDPNIGRKSTKDTPTWKSTLGTVSVGYKAPYASVKAGTRQITNVAAGTQDTDAVNVAQLKALNTKVDNNATHYFSVNGPTPNGTNYENDGATGANSMAIGPNASASADNAVALGSNVEADIDNAIVIGSNITDGQGIIIGVSSSTTSDDSIAIGVEANASGNARNTAVGWKSKATGDYSVAYGQNSNALGSTSVALGTSVTAKGKAGIAIGNAAVSNVNLEDEGSIAIGDRAKAESDSSIALGTRTVGSGNKSTAIGFFAESKGNYATALGANSAASGRSSVAIGSSAKAEAERSIAIGSSSIANREKGIFGYAPDAATFTSDEELITYLGKADEYNALTEQAQAKEKEMMEKKAAFDANPKDDALYEEALKARDELYAILDERGKLSAAYKSGLGAVSVGNEYVTRQITNVAAGTEDTDAVNVAQLKALNTKVDDGAIHYYSATSDKVADGSNFANDGAKANDSLVIGINSSNIEGAVNSILLGNGTTLEGTKDGKDGSVNGSVVVANGATVNGIYNSVLATDYNNLTDAKITPTTVTGEHNTVLGAGNTVSGDQGITIGALNTVTAAYAIGQGNTVRSKGIAIGSNNKVGQTDEDYGIAVGKDNIVEGKTAIAIGNEVQSMQENSVAIGYQAKSKIAGGVALGAGSVANTDKGVAGYDPTTGTNSTKTTAMWTSKLGAVAVGTPNKTRQITGVAAGWQNTDAVNVAQLKAAKVSVVGGENIASVSTASTPEGGTVYTINAVDKDTTVASGAVTYAADGKGTLTLTDSNGKSIAINGLQNKIEYFSVKSTETGNKDNKGATGLNAVAIGPNAVASGENSVAIGNTNNVSGSGSVVIGYNNRYQNRAIEGSGAVVIGRNTRSSGDSTVIIGDGAGVDPNIVLDGHIAIGKNARVFAGGGEQEAKLGFDPTIWPKGGAGGYDNPTDRSRVATGIAMGVNAKGRTGSIDIGGRTYNGLMGGKQVKGNDAIGFHVNQTALGTNTYAKGLFSTMIGSYSIATGSFDSSGRMNTLAYGAQNFGATVLGSLNSIRSNGSGNFLFPSYEGIANTITGIANITDNTNGSLVYGAGNKISNSVTSINAPTSGAASVDAMVDTLQSAIRNSKSGGATMAFGGGNVADYTQRTAIIGVNNTVKGTDSDISIANAITGFENIATNVSHVTATGSNNVIDSTDNAILLGDNRKLTGINNSVVIGSADTNEEGTKRLESTVADVTVIGHNANASVAGGVALGSGSIATVDKGQLGYDISGNVTDFESALGDNKAAYDAIQNDIKTAQEKATAINTEISTLQEELKQYTFWDDEYSELTQQILAKQQELSETEAIIPAKELEAEKLASTWIATGAAVSVGDADKGITRQITNVAAGTQDTDAVNVAQLKSLGETGLNFKGDTTQILHRGLGEQLNLVGGAQTTDLSDNNIGVVASGEDTLQIKLAKNLKGIDSARIGGTVTPEGVGQGGIYIANQEVTPKITDADGNSTDAPKQTGLYVTGLTNTDWDPDTVGVVNGRAATEDQLQVVANEAKAAATEAGKHTVVSVNGGEKAKNTTYVGTGNLQINVTDADGQKTYDIKLNDKLVLGTKGEPGKPGEDGQPGTDGKAGTPGSIQIIGENGKDAEGKELPEGNNTSADISVKDGAKGLDGKDGVTRIVYKDEDGKPHEVATMDDGLKFAGDDAQPIAKELNEQLDIKGGADTKALSDNNIGVVSETKDGKTYLSVKLAKDLKGIDSARIGGTVTPEGVGQGGIYIANQEVTPKITDADGNSTDAPKQTGLYVTGLTNTDWDPDTVGVVNGRAATEDQLQVVANEAKAAATEAGKHTVVSVNGGEKAKNTTYVGTGNLQINVTDADGQKTYDIKLNDKLVIGTKGEPGKPGEDGQPGTDGKAGTPGSIQIIGENGKDAEGNELPKGNNTSADISVKDGEKGLDGKDGVTRIVYKDEDGKPHEVATMDDGLNFTGDTADVTIPKKLNDTLSIKGGIADETKLSDNNIGVVAKADGGLTIKLAQNINLGSNGSIKFGGGDFIISKTAINFGGATIKNSWGGQIVEGSNDIVNGDTIYKFVKNQFATGGIDIVADDGVIVTRNGSTYKIGLKLNGVDTPTDNTTVEPDKSTTTPGTGTEEPTTPGTGTETPTTPGTGSDTGNTGTDTGNTNTGTADKVSEGKDINISVETKPITVGGDSGTAAATPGSQFNVVGDTNIATVASVVEKDGVKIPQVQVQLNKDLTGLNSVTTGNTTINNDGLTIKGKDGKDGATITSDGIAVKGEDGKDKVVVSRDKVDMGNNRVQGVADAEDDTDAINKGQLDNALNAVGNGMNQMSNRISKLDRRVDRVGAGAAALAALHPLEFSPEAKWEVSAGVGNYKGANAVALGAFYRPNGDTMFSIGTSLGGGENMVNAGVTLRVGDGETENYPARKVMAQQIKDLQSVVDTQNAKIEQLTQLVNTLVGANQQIQPIVSAPQAQADAEEAQPTQQA</sequence>
<feature type="domain" description="Trimeric autotransporter adhesin YadA-like stalk" evidence="15">
    <location>
        <begin position="1376"/>
        <end position="1407"/>
    </location>
</feature>
<dbReference type="GO" id="GO:0009279">
    <property type="term" value="C:cell outer membrane"/>
    <property type="evidence" value="ECO:0007669"/>
    <property type="project" value="UniProtKB-SubCell"/>
</dbReference>
<evidence type="ECO:0000256" key="11">
    <source>
        <dbReference type="SAM" id="Coils"/>
    </source>
</evidence>
<feature type="domain" description="Trimeric autotransporter adhesin YadA-like head" evidence="14">
    <location>
        <begin position="1310"/>
        <end position="1333"/>
    </location>
</feature>
<dbReference type="Gene3D" id="6.10.250.2040">
    <property type="match status" value="1"/>
</dbReference>
<dbReference type="GO" id="GO:0009986">
    <property type="term" value="C:cell surface"/>
    <property type="evidence" value="ECO:0007669"/>
    <property type="project" value="UniProtKB-SubCell"/>
</dbReference>
<dbReference type="SUPFAM" id="SSF54523">
    <property type="entry name" value="Pili subunits"/>
    <property type="match status" value="1"/>
</dbReference>
<dbReference type="Pfam" id="PF05658">
    <property type="entry name" value="YadA_head"/>
    <property type="match status" value="10"/>
</dbReference>
<dbReference type="InterPro" id="IPR008635">
    <property type="entry name" value="Coiled_stalk_dom"/>
</dbReference>
<evidence type="ECO:0000256" key="4">
    <source>
        <dbReference type="ARBA" id="ARBA00022448"/>
    </source>
</evidence>
<feature type="domain" description="Trimeric autotransporter adhesin YadA-like C-terminal membrane anchor" evidence="13">
    <location>
        <begin position="3024"/>
        <end position="3074"/>
    </location>
</feature>
<dbReference type="SUPFAM" id="SSF101967">
    <property type="entry name" value="Adhesin YadA, collagen-binding domain"/>
    <property type="match status" value="8"/>
</dbReference>
<feature type="domain" description="Trimeric autotransporter adhesin YadA-like head" evidence="14">
    <location>
        <begin position="424"/>
        <end position="450"/>
    </location>
</feature>
<dbReference type="InterPro" id="IPR045584">
    <property type="entry name" value="Pilin-like"/>
</dbReference>
<feature type="domain" description="Trimeric autotransporter adhesin YadA-like head" evidence="14">
    <location>
        <begin position="961"/>
        <end position="987"/>
    </location>
</feature>
<organism evidence="17 18">
    <name type="scientific">Veillonella criceti</name>
    <dbReference type="NCBI Taxonomy" id="103891"/>
    <lineage>
        <taxon>Bacteria</taxon>
        <taxon>Bacillati</taxon>
        <taxon>Bacillota</taxon>
        <taxon>Negativicutes</taxon>
        <taxon>Veillonellales</taxon>
        <taxon>Veillonellaceae</taxon>
        <taxon>Veillonella</taxon>
    </lineage>
</organism>
<feature type="domain" description="Trimeric autotransporter adhesin YadA-like stalk" evidence="15">
    <location>
        <begin position="369"/>
        <end position="400"/>
    </location>
</feature>
<feature type="domain" description="Trimeric autotransporter adhesin YadA-like head" evidence="14">
    <location>
        <begin position="851"/>
        <end position="871"/>
    </location>
</feature>
<feature type="domain" description="Trimeric autotransporter adhesin YadA-like stalk" evidence="15">
    <location>
        <begin position="725"/>
        <end position="764"/>
    </location>
</feature>
<reference evidence="17 18" key="1">
    <citation type="submission" date="2018-06" db="EMBL/GenBank/DDBJ databases">
        <authorList>
            <consortium name="Pathogen Informatics"/>
            <person name="Doyle S."/>
        </authorList>
    </citation>
    <scope>NUCLEOTIDE SEQUENCE [LARGE SCALE GENOMIC DNA]</scope>
    <source>
        <strain evidence="17 18">NCTC12020</strain>
    </source>
</reference>
<evidence type="ECO:0000259" key="13">
    <source>
        <dbReference type="Pfam" id="PF03895"/>
    </source>
</evidence>
<protein>
    <submittedName>
        <fullName evidence="17">Adhesin yadA</fullName>
    </submittedName>
</protein>
<dbReference type="Pfam" id="PF03895">
    <property type="entry name" value="YadA_anchor"/>
    <property type="match status" value="1"/>
</dbReference>
<evidence type="ECO:0000256" key="6">
    <source>
        <dbReference type="ARBA" id="ARBA00022692"/>
    </source>
</evidence>
<evidence type="ECO:0000313" key="17">
    <source>
        <dbReference type="EMBL" id="SUP42727.1"/>
    </source>
</evidence>
<dbReference type="InterPro" id="IPR024973">
    <property type="entry name" value="ESPR"/>
</dbReference>
<dbReference type="Gene3D" id="2.150.10.10">
    <property type="entry name" value="Serralysin-like metalloprotease, C-terminal"/>
    <property type="match status" value="10"/>
</dbReference>
<gene>
    <name evidence="17" type="primary">yadA_3</name>
    <name evidence="17" type="ORF">NCTC12020_00938</name>
</gene>
<keyword evidence="9" id="KW-0472">Membrane</keyword>
<dbReference type="Proteomes" id="UP000255367">
    <property type="component" value="Unassembled WGS sequence"/>
</dbReference>
<feature type="region of interest" description="Disordered" evidence="12">
    <location>
        <begin position="2257"/>
        <end position="2315"/>
    </location>
</feature>
<keyword evidence="7" id="KW-0732">Signal</keyword>
<keyword evidence="10" id="KW-0998">Cell outer membrane</keyword>
<dbReference type="GO" id="GO:0015031">
    <property type="term" value="P:protein transport"/>
    <property type="evidence" value="ECO:0007669"/>
    <property type="project" value="UniProtKB-KW"/>
</dbReference>
<feature type="domain" description="Trimeric autotransporter adhesin YadA-like head" evidence="14">
    <location>
        <begin position="934"/>
        <end position="959"/>
    </location>
</feature>
<accession>A0A380NK85</accession>
<feature type="compositionally biased region" description="Basic and acidic residues" evidence="12">
    <location>
        <begin position="2290"/>
        <end position="2300"/>
    </location>
</feature>
<dbReference type="Pfam" id="PF13018">
    <property type="entry name" value="ESPR"/>
    <property type="match status" value="1"/>
</dbReference>
<comment type="subcellular location">
    <subcellularLocation>
        <location evidence="2">Cell outer membrane</location>
    </subcellularLocation>
    <subcellularLocation>
        <location evidence="1">Cell surface</location>
    </subcellularLocation>
</comment>
<keyword evidence="11" id="KW-0175">Coiled coil</keyword>
<name>A0A380NK85_9FIRM</name>
<evidence type="ECO:0000256" key="12">
    <source>
        <dbReference type="SAM" id="MobiDB-lite"/>
    </source>
</evidence>
<feature type="domain" description="ESPR" evidence="16">
    <location>
        <begin position="1"/>
        <end position="48"/>
    </location>
</feature>
<dbReference type="EMBL" id="UHIO01000001">
    <property type="protein sequence ID" value="SUP42727.1"/>
    <property type="molecule type" value="Genomic_DNA"/>
</dbReference>
<keyword evidence="8" id="KW-0653">Protein transport</keyword>
<evidence type="ECO:0000256" key="5">
    <source>
        <dbReference type="ARBA" id="ARBA00022452"/>
    </source>
</evidence>
<evidence type="ECO:0000256" key="10">
    <source>
        <dbReference type="ARBA" id="ARBA00023237"/>
    </source>
</evidence>
<evidence type="ECO:0000256" key="1">
    <source>
        <dbReference type="ARBA" id="ARBA00004241"/>
    </source>
</evidence>
<feature type="compositionally biased region" description="Low complexity" evidence="12">
    <location>
        <begin position="2786"/>
        <end position="2830"/>
    </location>
</feature>
<keyword evidence="6" id="KW-0812">Transmembrane</keyword>
<keyword evidence="5" id="KW-1134">Transmembrane beta strand</keyword>
<dbReference type="Gene3D" id="3.30.1300.30">
    <property type="entry name" value="GSPII I/J protein-like"/>
    <property type="match status" value="1"/>
</dbReference>
<dbReference type="InterPro" id="IPR011049">
    <property type="entry name" value="Serralysin-like_metalloprot_C"/>
</dbReference>
<evidence type="ECO:0000256" key="2">
    <source>
        <dbReference type="ARBA" id="ARBA00004442"/>
    </source>
</evidence>
<feature type="region of interest" description="Disordered" evidence="12">
    <location>
        <begin position="2771"/>
        <end position="2840"/>
    </location>
</feature>
<comment type="similarity">
    <text evidence="3">Belongs to the autotransporter-2 (AT-2) (TC 1.B.40) family.</text>
</comment>
<feature type="domain" description="Trimeric autotransporter adhesin YadA-like stalk" evidence="15">
    <location>
        <begin position="1093"/>
        <end position="1130"/>
    </location>
</feature>
<dbReference type="Gene3D" id="2.60.40.4050">
    <property type="match status" value="1"/>
</dbReference>
<feature type="domain" description="Trimeric autotransporter adhesin YadA-like head" evidence="14">
    <location>
        <begin position="908"/>
        <end position="930"/>
    </location>
</feature>
<feature type="domain" description="Trimeric autotransporter adhesin YadA-like head" evidence="14">
    <location>
        <begin position="523"/>
        <end position="548"/>
    </location>
</feature>
<evidence type="ECO:0000256" key="9">
    <source>
        <dbReference type="ARBA" id="ARBA00023136"/>
    </source>
</evidence>
<feature type="domain" description="Trimeric autotransporter adhesin YadA-like head" evidence="14">
    <location>
        <begin position="555"/>
        <end position="576"/>
    </location>
</feature>
<feature type="coiled-coil region" evidence="11">
    <location>
        <begin position="1947"/>
        <end position="2005"/>
    </location>
</feature>
<evidence type="ECO:0000256" key="7">
    <source>
        <dbReference type="ARBA" id="ARBA00022729"/>
    </source>
</evidence>
<evidence type="ECO:0000259" key="14">
    <source>
        <dbReference type="Pfam" id="PF05658"/>
    </source>
</evidence>
<keyword evidence="18" id="KW-1185">Reference proteome</keyword>
<dbReference type="RefSeq" id="WP_115310146.1">
    <property type="nucleotide sequence ID" value="NZ_UHIO01000001.1"/>
</dbReference>
<evidence type="ECO:0000259" key="16">
    <source>
        <dbReference type="Pfam" id="PF13018"/>
    </source>
</evidence>
<dbReference type="InterPro" id="IPR008640">
    <property type="entry name" value="Adhesin_Head_dom"/>
</dbReference>